<dbReference type="RefSeq" id="WP_406720795.1">
    <property type="nucleotide sequence ID" value="NZ_CP135443.1"/>
</dbReference>
<dbReference type="PIRSF" id="PIRSF036525">
    <property type="entry name" value="CobF"/>
    <property type="match status" value="1"/>
</dbReference>
<evidence type="ECO:0000259" key="7">
    <source>
        <dbReference type="Pfam" id="PF00590"/>
    </source>
</evidence>
<dbReference type="GO" id="GO:0043819">
    <property type="term" value="F:precorrin-6A synthase (deacetylating) activity"/>
    <property type="evidence" value="ECO:0007669"/>
    <property type="project" value="UniProtKB-EC"/>
</dbReference>
<keyword evidence="9" id="KW-1185">Reference proteome</keyword>
<gene>
    <name evidence="8" type="primary">cobF</name>
    <name evidence="8" type="ORF">RPE78_12985</name>
</gene>
<keyword evidence="5 6" id="KW-0949">S-adenosyl-L-methionine</keyword>
<evidence type="ECO:0000313" key="8">
    <source>
        <dbReference type="EMBL" id="WRY33575.1"/>
    </source>
</evidence>
<dbReference type="GO" id="GO:0032259">
    <property type="term" value="P:methylation"/>
    <property type="evidence" value="ECO:0007669"/>
    <property type="project" value="UniProtKB-KW"/>
</dbReference>
<dbReference type="InterPro" id="IPR014777">
    <property type="entry name" value="4pyrrole_Mease_sub1"/>
</dbReference>
<proteinExistence type="predicted"/>
<dbReference type="Gene3D" id="3.30.950.10">
    <property type="entry name" value="Methyltransferase, Cobalt-precorrin-4 Transmethylase, Domain 2"/>
    <property type="match status" value="1"/>
</dbReference>
<dbReference type="CDD" id="cd11643">
    <property type="entry name" value="Precorrin-6A-synthase"/>
    <property type="match status" value="1"/>
</dbReference>
<dbReference type="PANTHER" id="PTHR43467:SF1">
    <property type="entry name" value="PRECORRIN-6A SYNTHASE [DEACETYLATING]"/>
    <property type="match status" value="1"/>
</dbReference>
<dbReference type="InterPro" id="IPR000878">
    <property type="entry name" value="4pyrrol_Mease"/>
</dbReference>
<dbReference type="SUPFAM" id="SSF53790">
    <property type="entry name" value="Tetrapyrrole methylase"/>
    <property type="match status" value="1"/>
</dbReference>
<comment type="catalytic activity">
    <reaction evidence="6">
        <text>precorrin-5 + S-adenosyl-L-methionine + H2O = precorrin-6A + acetate + S-adenosyl-L-homocysteine + 2 H(+)</text>
        <dbReference type="Rhea" id="RHEA:18261"/>
        <dbReference type="ChEBI" id="CHEBI:15377"/>
        <dbReference type="ChEBI" id="CHEBI:15378"/>
        <dbReference type="ChEBI" id="CHEBI:30089"/>
        <dbReference type="ChEBI" id="CHEBI:57856"/>
        <dbReference type="ChEBI" id="CHEBI:59789"/>
        <dbReference type="ChEBI" id="CHEBI:77871"/>
        <dbReference type="ChEBI" id="CHEBI:77872"/>
        <dbReference type="EC" id="2.1.1.152"/>
    </reaction>
</comment>
<evidence type="ECO:0000256" key="3">
    <source>
        <dbReference type="ARBA" id="ARBA00022603"/>
    </source>
</evidence>
<organism evidence="8 9">
    <name type="scientific">Thioclava litoralis</name>
    <dbReference type="NCBI Taxonomy" id="3076557"/>
    <lineage>
        <taxon>Bacteria</taxon>
        <taxon>Pseudomonadati</taxon>
        <taxon>Pseudomonadota</taxon>
        <taxon>Alphaproteobacteria</taxon>
        <taxon>Rhodobacterales</taxon>
        <taxon>Paracoccaceae</taxon>
        <taxon>Thioclava</taxon>
    </lineage>
</organism>
<dbReference type="InterPro" id="IPR035996">
    <property type="entry name" value="4pyrrol_Methylase_sf"/>
</dbReference>
<dbReference type="Pfam" id="PF00590">
    <property type="entry name" value="TP_methylase"/>
    <property type="match status" value="1"/>
</dbReference>
<dbReference type="EC" id="2.1.1.152" evidence="6"/>
<evidence type="ECO:0000256" key="6">
    <source>
        <dbReference type="PIRNR" id="PIRNR036525"/>
    </source>
</evidence>
<dbReference type="Gene3D" id="3.40.1010.10">
    <property type="entry name" value="Cobalt-precorrin-4 Transmethylase, Domain 1"/>
    <property type="match status" value="1"/>
</dbReference>
<reference evidence="8 9" key="1">
    <citation type="submission" date="2023-09" db="EMBL/GenBank/DDBJ databases">
        <title>Thioclava shenzhenensis sp. nov., a multidrug resistant bacteria-antagonizing species isolated from coastal seawater.</title>
        <authorList>
            <person name="Long M."/>
        </authorList>
    </citation>
    <scope>NUCLEOTIDE SEQUENCE [LARGE SCALE GENOMIC DNA]</scope>
    <source>
        <strain evidence="8 9">FTW29</strain>
    </source>
</reference>
<feature type="domain" description="Tetrapyrrole methylase" evidence="7">
    <location>
        <begin position="4"/>
        <end position="222"/>
    </location>
</feature>
<protein>
    <recommendedName>
        <fullName evidence="6">Precorrin-6A synthase [deacetylating]</fullName>
        <ecNumber evidence="6">2.1.1.152</ecNumber>
    </recommendedName>
</protein>
<evidence type="ECO:0000313" key="9">
    <source>
        <dbReference type="Proteomes" id="UP001623290"/>
    </source>
</evidence>
<evidence type="ECO:0000256" key="2">
    <source>
        <dbReference type="ARBA" id="ARBA00022573"/>
    </source>
</evidence>
<evidence type="ECO:0000256" key="4">
    <source>
        <dbReference type="ARBA" id="ARBA00022679"/>
    </source>
</evidence>
<keyword evidence="4 6" id="KW-0808">Transferase</keyword>
<dbReference type="InterPro" id="IPR012797">
    <property type="entry name" value="CobF"/>
</dbReference>
<evidence type="ECO:0000256" key="1">
    <source>
        <dbReference type="ARBA" id="ARBA00004953"/>
    </source>
</evidence>
<keyword evidence="3 6" id="KW-0489">Methyltransferase</keyword>
<dbReference type="InterPro" id="IPR014776">
    <property type="entry name" value="4pyrrole_Mease_sub2"/>
</dbReference>
<accession>A0ABZ1DXR2</accession>
<dbReference type="NCBIfam" id="TIGR02434">
    <property type="entry name" value="CobF"/>
    <property type="match status" value="1"/>
</dbReference>
<sequence>MFHLSLIGIGAGNPDHLTLQAIDAIRACDVILIPLKGPGKDDLAEARRAICARVIGTQGPQLREFRLPVRDPAQPDYRRRVDDWHDDIARIWERELHAALPKGGRAGFLVWGDPSLYDSTLRIAERVARATPLELSVVPGITAIQAMTAGHAIPLNEIGAAVAITTGRKLRQEGWPEGIGTVVVMLDQGGAFEALDPEGLEIWWSAYAGMKEEIRLSGPLSRMAPQIMKTRAAARRTHGWIMDIYLMRKTRHSA</sequence>
<name>A0ABZ1DXR2_9RHOB</name>
<keyword evidence="2" id="KW-0169">Cobalamin biosynthesis</keyword>
<evidence type="ECO:0000256" key="5">
    <source>
        <dbReference type="ARBA" id="ARBA00022691"/>
    </source>
</evidence>
<dbReference type="Proteomes" id="UP001623290">
    <property type="component" value="Chromosome"/>
</dbReference>
<dbReference type="PANTHER" id="PTHR43467">
    <property type="entry name" value="COBALT-PRECORRIN-2 C(20)-METHYLTRANSFERASE"/>
    <property type="match status" value="1"/>
</dbReference>
<comment type="pathway">
    <text evidence="1">Cofactor biosynthesis; adenosylcobalamin biosynthesis.</text>
</comment>
<dbReference type="EMBL" id="CP135443">
    <property type="protein sequence ID" value="WRY33575.1"/>
    <property type="molecule type" value="Genomic_DNA"/>
</dbReference>
<comment type="function">
    <text evidence="6">Catalyzes the methylation of C-1 in precorrin-5 and the subsequent extrusion of acetic acid from the resulting intermediate to form cobalt-precorrin-6A.</text>
</comment>